<proteinExistence type="predicted"/>
<evidence type="ECO:0000313" key="3">
    <source>
        <dbReference type="Proteomes" id="UP001333818"/>
    </source>
</evidence>
<sequence length="200" mass="22542">MSKKDNLLKAIAPVNRGIQITEVQKIAIFSAVAYLEEMNPTPKPTEAAELLTGDWQLLFTTSKDLLGFDRLPFVKLGQIYQCVRAAEGKIYNVAELMSLPLLEGLVSVCASFTVVSDLRVKVNFERFVIGSQRLIGYRNISDFVEILASGQKLRAIDSKIKNREQRGWLETTYLDDDLRIGRGNEGSLFVLRKVKRLSFL</sequence>
<dbReference type="EMBL" id="JAZBJZ010000054">
    <property type="protein sequence ID" value="MEE3717841.1"/>
    <property type="molecule type" value="Genomic_DNA"/>
</dbReference>
<dbReference type="InterPro" id="IPR039633">
    <property type="entry name" value="PAP"/>
</dbReference>
<comment type="caution">
    <text evidence="2">The sequence shown here is derived from an EMBL/GenBank/DDBJ whole genome shotgun (WGS) entry which is preliminary data.</text>
</comment>
<evidence type="ECO:0000259" key="1">
    <source>
        <dbReference type="Pfam" id="PF04755"/>
    </source>
</evidence>
<dbReference type="InterPro" id="IPR006843">
    <property type="entry name" value="PAP/fibrillin_dom"/>
</dbReference>
<organism evidence="2 3">
    <name type="scientific">Tumidithrix elongata BACA0141</name>
    <dbReference type="NCBI Taxonomy" id="2716417"/>
    <lineage>
        <taxon>Bacteria</taxon>
        <taxon>Bacillati</taxon>
        <taxon>Cyanobacteriota</taxon>
        <taxon>Cyanophyceae</taxon>
        <taxon>Pseudanabaenales</taxon>
        <taxon>Pseudanabaenaceae</taxon>
        <taxon>Tumidithrix</taxon>
        <taxon>Tumidithrix elongata</taxon>
    </lineage>
</organism>
<name>A0AAW9Q4K7_9CYAN</name>
<accession>A0AAW9Q4K7</accession>
<evidence type="ECO:0000313" key="2">
    <source>
        <dbReference type="EMBL" id="MEE3717841.1"/>
    </source>
</evidence>
<dbReference type="AlphaFoldDB" id="A0AAW9Q4K7"/>
<dbReference type="PANTHER" id="PTHR31906">
    <property type="entry name" value="PLASTID-LIPID-ASSOCIATED PROTEIN 4, CHLOROPLASTIC-RELATED"/>
    <property type="match status" value="1"/>
</dbReference>
<protein>
    <submittedName>
        <fullName evidence="2">PAP/fibrillin family protein</fullName>
    </submittedName>
</protein>
<keyword evidence="3" id="KW-1185">Reference proteome</keyword>
<reference evidence="2" key="1">
    <citation type="submission" date="2024-01" db="EMBL/GenBank/DDBJ databases">
        <title>Bank of Algae and Cyanobacteria of the Azores (BACA) strain genomes.</title>
        <authorList>
            <person name="Luz R."/>
            <person name="Cordeiro R."/>
            <person name="Fonseca A."/>
            <person name="Goncalves V."/>
        </authorList>
    </citation>
    <scope>NUCLEOTIDE SEQUENCE</scope>
    <source>
        <strain evidence="2">BACA0141</strain>
    </source>
</reference>
<feature type="domain" description="Plastid lipid-associated protein/fibrillin conserved" evidence="1">
    <location>
        <begin position="3"/>
        <end position="191"/>
    </location>
</feature>
<gene>
    <name evidence="2" type="ORF">V2H45_13955</name>
</gene>
<dbReference type="Pfam" id="PF04755">
    <property type="entry name" value="PAP_fibrillin"/>
    <property type="match status" value="1"/>
</dbReference>
<dbReference type="RefSeq" id="WP_330484272.1">
    <property type="nucleotide sequence ID" value="NZ_JAZBJZ010000054.1"/>
</dbReference>
<dbReference type="Proteomes" id="UP001333818">
    <property type="component" value="Unassembled WGS sequence"/>
</dbReference>